<protein>
    <submittedName>
        <fullName evidence="2">Uncharacterized protein</fullName>
    </submittedName>
</protein>
<gene>
    <name evidence="2" type="ORF">PEPS_07930</name>
</gene>
<evidence type="ECO:0000313" key="3">
    <source>
        <dbReference type="Proteomes" id="UP001354989"/>
    </source>
</evidence>
<feature type="region of interest" description="Disordered" evidence="1">
    <location>
        <begin position="1"/>
        <end position="30"/>
    </location>
</feature>
<dbReference type="EMBL" id="AP025292">
    <property type="protein sequence ID" value="BDC98512.1"/>
    <property type="molecule type" value="Genomic_DNA"/>
</dbReference>
<keyword evidence="3" id="KW-1185">Reference proteome</keyword>
<evidence type="ECO:0000313" key="2">
    <source>
        <dbReference type="EMBL" id="BDC98512.1"/>
    </source>
</evidence>
<reference evidence="2 3" key="1">
    <citation type="submission" date="2021-12" db="EMBL/GenBank/DDBJ databases">
        <title>Genome sequencing of bacteria with rrn-lacking chromosome and rrn-plasmid.</title>
        <authorList>
            <person name="Anda M."/>
            <person name="Iwasaki W."/>
        </authorList>
    </citation>
    <scope>NUCLEOTIDE SEQUENCE [LARGE SCALE GENOMIC DNA]</scope>
    <source>
        <strain evidence="2 3">NBRC 101262</strain>
    </source>
</reference>
<proteinExistence type="predicted"/>
<organism evidence="2 3">
    <name type="scientific">Persicobacter psychrovividus</name>
    <dbReference type="NCBI Taxonomy" id="387638"/>
    <lineage>
        <taxon>Bacteria</taxon>
        <taxon>Pseudomonadati</taxon>
        <taxon>Bacteroidota</taxon>
        <taxon>Cytophagia</taxon>
        <taxon>Cytophagales</taxon>
        <taxon>Persicobacteraceae</taxon>
        <taxon>Persicobacter</taxon>
    </lineage>
</organism>
<accession>A0ABN6LA49</accession>
<evidence type="ECO:0000256" key="1">
    <source>
        <dbReference type="SAM" id="MobiDB-lite"/>
    </source>
</evidence>
<name>A0ABN6LA49_9BACT</name>
<sequence>MLVYDEGKLQDLFQPKKPKRPNTTIPQNKT</sequence>
<dbReference type="Proteomes" id="UP001354989">
    <property type="component" value="Chromosome"/>
</dbReference>
<feature type="compositionally biased region" description="Polar residues" evidence="1">
    <location>
        <begin position="21"/>
        <end position="30"/>
    </location>
</feature>